<keyword evidence="2" id="KW-0732">Signal</keyword>
<dbReference type="EMBL" id="JATAAI010000051">
    <property type="protein sequence ID" value="KAK1733334.1"/>
    <property type="molecule type" value="Genomic_DNA"/>
</dbReference>
<accession>A0AAD9D544</accession>
<comment type="caution">
    <text evidence="3">The sequence shown here is derived from an EMBL/GenBank/DDBJ whole genome shotgun (WGS) entry which is preliminary data.</text>
</comment>
<name>A0AAD9D544_9STRA</name>
<feature type="signal peptide" evidence="2">
    <location>
        <begin position="1"/>
        <end position="15"/>
    </location>
</feature>
<sequence length="518" mass="53264">MRLQIAAAFLSGALAQDNNATAAGGFGLGGGGLLGSNPCTFSPNATCYPNPVEPGRPLCCTIDPSGGLCDPAGEPCFDSVDVPSDFNISDFNMTNPFEMGPGPVIIGGGGLPGSSICTYSPNITCFPNTNGFPPCCNDSTCTTIEYPACEEAADPVIGGGPLGSSICTNSPNTDCWPNTAGWPPCCADPSTCPSQSEFEVGVNPPCEADIGGDPLGASICTNSPDKSCWPSTNGWPPCCASDPSSCPSQSEFEVGVNPPCEEPLLDGGSICTFAPNKSCWPSTNGWPLCCSSDPSTCPSPLEFESGMIPPCEEPAVLPGSSFCTETPDTECYHMGQPACCFINQLECPSEKPGCDKQAGIEGGSICTYSPDKVCWPSTNGWPPCCADPSSCPSPSEFEVGVNPPCEDPADMPILGSNPCTYAPDKLCYPSNNGWPMCCAETPDGSSCSKDEPCENDEFLPNDIPGPSPGGEEPVPAPSGEEPVGVKEAAEAPSSSTILNMSLITFVGAHAVAFVAGMW</sequence>
<gene>
    <name evidence="3" type="ORF">QTG54_016051</name>
</gene>
<proteinExistence type="predicted"/>
<evidence type="ECO:0000256" key="1">
    <source>
        <dbReference type="SAM" id="MobiDB-lite"/>
    </source>
</evidence>
<evidence type="ECO:0000313" key="3">
    <source>
        <dbReference type="EMBL" id="KAK1733334.1"/>
    </source>
</evidence>
<protein>
    <submittedName>
        <fullName evidence="3">Uncharacterized protein</fullName>
    </submittedName>
</protein>
<evidence type="ECO:0000313" key="4">
    <source>
        <dbReference type="Proteomes" id="UP001224775"/>
    </source>
</evidence>
<feature type="chain" id="PRO_5041950543" evidence="2">
    <location>
        <begin position="16"/>
        <end position="518"/>
    </location>
</feature>
<evidence type="ECO:0000256" key="2">
    <source>
        <dbReference type="SAM" id="SignalP"/>
    </source>
</evidence>
<keyword evidence="4" id="KW-1185">Reference proteome</keyword>
<feature type="compositionally biased region" description="Low complexity" evidence="1">
    <location>
        <begin position="469"/>
        <end position="482"/>
    </location>
</feature>
<organism evidence="3 4">
    <name type="scientific">Skeletonema marinoi</name>
    <dbReference type="NCBI Taxonomy" id="267567"/>
    <lineage>
        <taxon>Eukaryota</taxon>
        <taxon>Sar</taxon>
        <taxon>Stramenopiles</taxon>
        <taxon>Ochrophyta</taxon>
        <taxon>Bacillariophyta</taxon>
        <taxon>Coscinodiscophyceae</taxon>
        <taxon>Thalassiosirophycidae</taxon>
        <taxon>Thalassiosirales</taxon>
        <taxon>Skeletonemataceae</taxon>
        <taxon>Skeletonema</taxon>
        <taxon>Skeletonema marinoi-dohrnii complex</taxon>
    </lineage>
</organism>
<feature type="region of interest" description="Disordered" evidence="1">
    <location>
        <begin position="457"/>
        <end position="490"/>
    </location>
</feature>
<reference evidence="3" key="1">
    <citation type="submission" date="2023-06" db="EMBL/GenBank/DDBJ databases">
        <title>Survivors Of The Sea: Transcriptome response of Skeletonema marinoi to long-term dormancy.</title>
        <authorList>
            <person name="Pinder M.I.M."/>
            <person name="Kourtchenko O."/>
            <person name="Robertson E.K."/>
            <person name="Larsson T."/>
            <person name="Maumus F."/>
            <person name="Osuna-Cruz C.M."/>
            <person name="Vancaester E."/>
            <person name="Stenow R."/>
            <person name="Vandepoele K."/>
            <person name="Ploug H."/>
            <person name="Bruchert V."/>
            <person name="Godhe A."/>
            <person name="Topel M."/>
        </authorList>
    </citation>
    <scope>NUCLEOTIDE SEQUENCE</scope>
    <source>
        <strain evidence="3">R05AC</strain>
    </source>
</reference>
<dbReference type="Proteomes" id="UP001224775">
    <property type="component" value="Unassembled WGS sequence"/>
</dbReference>
<dbReference type="AlphaFoldDB" id="A0AAD9D544"/>